<sequence>MVKDAVPVSSPSIPEMIVLSSPLARICFFSTYTTLAVMSTLGSLPARSPIFFDTAFPVTNPDSSPPNFRLIARLADSISTPYSLTYLSSSSMSSFSVTFSSSTLFSSSTWGVSSSLFILPTLLLRGGLGQPPVFPIEGSLNKFLQGVTESRSPSRCRRFGGSIPKVTFK</sequence>
<proteinExistence type="predicted"/>
<dbReference type="AlphaFoldDB" id="A0A645D7W0"/>
<name>A0A645D7W0_9ZZZZ</name>
<gene>
    <name evidence="1" type="ORF">SDC9_132691</name>
</gene>
<organism evidence="1">
    <name type="scientific">bioreactor metagenome</name>
    <dbReference type="NCBI Taxonomy" id="1076179"/>
    <lineage>
        <taxon>unclassified sequences</taxon>
        <taxon>metagenomes</taxon>
        <taxon>ecological metagenomes</taxon>
    </lineage>
</organism>
<comment type="caution">
    <text evidence="1">The sequence shown here is derived from an EMBL/GenBank/DDBJ whole genome shotgun (WGS) entry which is preliminary data.</text>
</comment>
<protein>
    <submittedName>
        <fullName evidence="1">Uncharacterized protein</fullName>
    </submittedName>
</protein>
<reference evidence="1" key="1">
    <citation type="submission" date="2019-08" db="EMBL/GenBank/DDBJ databases">
        <authorList>
            <person name="Kucharzyk K."/>
            <person name="Murdoch R.W."/>
            <person name="Higgins S."/>
            <person name="Loffler F."/>
        </authorList>
    </citation>
    <scope>NUCLEOTIDE SEQUENCE</scope>
</reference>
<dbReference type="EMBL" id="VSSQ01033870">
    <property type="protein sequence ID" value="MPM85610.1"/>
    <property type="molecule type" value="Genomic_DNA"/>
</dbReference>
<accession>A0A645D7W0</accession>
<evidence type="ECO:0000313" key="1">
    <source>
        <dbReference type="EMBL" id="MPM85610.1"/>
    </source>
</evidence>